<organism evidence="1">
    <name type="scientific">Acidithiobacillus ferrivorans</name>
    <dbReference type="NCBI Taxonomy" id="160808"/>
    <lineage>
        <taxon>Bacteria</taxon>
        <taxon>Pseudomonadati</taxon>
        <taxon>Pseudomonadota</taxon>
        <taxon>Acidithiobacillia</taxon>
        <taxon>Acidithiobacillales</taxon>
        <taxon>Acidithiobacillaceae</taxon>
        <taxon>Acidithiobacillus</taxon>
    </lineage>
</organism>
<reference evidence="1" key="2">
    <citation type="submission" date="2014-07" db="EMBL/GenBank/DDBJ databases">
        <title>Initial genome analysis of the psychrotolerant acidophile Acidithiobacillus ferrivorans CF27: insights into iron and sulfur oxidation pathways and into biofilm formation.</title>
        <authorList>
            <person name="Talla E."/>
            <person name="Hedrich S."/>
            <person name="Mangenot S."/>
            <person name="Ji B."/>
            <person name="Johnson D.B."/>
            <person name="Barbe V."/>
            <person name="Bonnefoy V."/>
        </authorList>
    </citation>
    <scope>NUCLEOTIDE SEQUENCE [LARGE SCALE GENOMIC DNA]</scope>
    <source>
        <strain evidence="1">CF27</strain>
    </source>
</reference>
<dbReference type="RefSeq" id="WP_035193004.1">
    <property type="nucleotide sequence ID" value="NZ_CCCS020000035.1"/>
</dbReference>
<reference evidence="1" key="1">
    <citation type="submission" date="2014-03" db="EMBL/GenBank/DDBJ databases">
        <authorList>
            <person name="Genoscope - CEA"/>
        </authorList>
    </citation>
    <scope>NUCLEOTIDE SEQUENCE [LARGE SCALE GENOMIC DNA]</scope>
    <source>
        <strain evidence="1">CF27</strain>
    </source>
</reference>
<evidence type="ECO:0000313" key="3">
    <source>
        <dbReference type="Proteomes" id="UP000193925"/>
    </source>
</evidence>
<reference evidence="2 3" key="3">
    <citation type="submission" date="2017-03" db="EMBL/GenBank/DDBJ databases">
        <authorList>
            <person name="Regsiter A."/>
            <person name="William W."/>
        </authorList>
    </citation>
    <scope>NUCLEOTIDE SEQUENCE [LARGE SCALE GENOMIC DNA]</scope>
    <source>
        <strain evidence="2">PRJEB5721</strain>
    </source>
</reference>
<dbReference type="AlphaFoldDB" id="A0A060UQ22"/>
<sequence>MQDEQRSDDILTTAEVLAIMIQAKTGNPITFDESEEDFLEAAFLYFSERPEIIDALHDLVGGAIAREIQPVKVQ</sequence>
<dbReference type="Proteomes" id="UP000193925">
    <property type="component" value="Chromosome AFERRI"/>
</dbReference>
<dbReference type="EMBL" id="LT841305">
    <property type="protein sequence ID" value="SMH64525.1"/>
    <property type="molecule type" value="Genomic_DNA"/>
</dbReference>
<evidence type="ECO:0000313" key="2">
    <source>
        <dbReference type="EMBL" id="SMH64525.1"/>
    </source>
</evidence>
<keyword evidence="3" id="KW-1185">Reference proteome</keyword>
<protein>
    <submittedName>
        <fullName evidence="1">Uncharacterized protein</fullName>
    </submittedName>
</protein>
<evidence type="ECO:0000313" key="1">
    <source>
        <dbReference type="EMBL" id="CDQ10495.1"/>
    </source>
</evidence>
<accession>A0A060UQ22</accession>
<gene>
    <name evidence="2" type="ORF">AFERRI_10558</name>
    <name evidence="1" type="ORF">AFERRI_400276</name>
</gene>
<name>A0A060UQ22_9PROT</name>
<proteinExistence type="predicted"/>
<dbReference type="EMBL" id="CCCS020000035">
    <property type="protein sequence ID" value="CDQ10495.1"/>
    <property type="molecule type" value="Genomic_DNA"/>
</dbReference>